<dbReference type="EMBL" id="BAABCV010000011">
    <property type="protein sequence ID" value="GAA4102406.1"/>
    <property type="molecule type" value="Genomic_DNA"/>
</dbReference>
<accession>A0ABP7X2M1</accession>
<evidence type="ECO:0000313" key="1">
    <source>
        <dbReference type="EMBL" id="GAA4102406.1"/>
    </source>
</evidence>
<evidence type="ECO:0000313" key="2">
    <source>
        <dbReference type="Proteomes" id="UP001500841"/>
    </source>
</evidence>
<reference evidence="2" key="1">
    <citation type="journal article" date="2019" name="Int. J. Syst. Evol. Microbiol.">
        <title>The Global Catalogue of Microorganisms (GCM) 10K type strain sequencing project: providing services to taxonomists for standard genome sequencing and annotation.</title>
        <authorList>
            <consortium name="The Broad Institute Genomics Platform"/>
            <consortium name="The Broad Institute Genome Sequencing Center for Infectious Disease"/>
            <person name="Wu L."/>
            <person name="Ma J."/>
        </authorList>
    </citation>
    <scope>NUCLEOTIDE SEQUENCE [LARGE SCALE GENOMIC DNA]</scope>
    <source>
        <strain evidence="2">JCM 17085</strain>
    </source>
</reference>
<evidence type="ECO:0008006" key="3">
    <source>
        <dbReference type="Google" id="ProtNLM"/>
    </source>
</evidence>
<organism evidence="1 2">
    <name type="scientific">Mucilaginibacter panaciglaebae</name>
    <dbReference type="NCBI Taxonomy" id="502331"/>
    <lineage>
        <taxon>Bacteria</taxon>
        <taxon>Pseudomonadati</taxon>
        <taxon>Bacteroidota</taxon>
        <taxon>Sphingobacteriia</taxon>
        <taxon>Sphingobacteriales</taxon>
        <taxon>Sphingobacteriaceae</taxon>
        <taxon>Mucilaginibacter</taxon>
    </lineage>
</organism>
<keyword evidence="2" id="KW-1185">Reference proteome</keyword>
<name>A0ABP7X2M1_9SPHI</name>
<protein>
    <recommendedName>
        <fullName evidence="3">Lipocalin-like protein</fullName>
    </recommendedName>
</protein>
<sequence length="157" mass="17285">MIAGIYSCKKNDSIRTQYAKLIVGTWKSTGQNTKVYDLSSNELVKDSTITFTGNNANRAWLEIYLANGNSYVTTIPTVKSNTIVATADTTSYLTYTILGSNLLLKQNIGGEATKPILRINTTDMDLESTTTGTLPASWKLGINVSYKITQSTHYIRQ</sequence>
<comment type="caution">
    <text evidence="1">The sequence shown here is derived from an EMBL/GenBank/DDBJ whole genome shotgun (WGS) entry which is preliminary data.</text>
</comment>
<proteinExistence type="predicted"/>
<gene>
    <name evidence="1" type="ORF">GCM10022392_29250</name>
</gene>
<dbReference type="Proteomes" id="UP001500841">
    <property type="component" value="Unassembled WGS sequence"/>
</dbReference>